<evidence type="ECO:0000313" key="1">
    <source>
        <dbReference type="EMBL" id="CAF2158290.1"/>
    </source>
</evidence>
<dbReference type="AlphaFoldDB" id="A0A816YEY5"/>
<proteinExistence type="predicted"/>
<dbReference type="EMBL" id="HG994361">
    <property type="protein sequence ID" value="CAF2158290.1"/>
    <property type="molecule type" value="Genomic_DNA"/>
</dbReference>
<accession>A0A816YEY5</accession>
<reference evidence="1" key="1">
    <citation type="submission" date="2021-01" db="EMBL/GenBank/DDBJ databases">
        <authorList>
            <consortium name="Genoscope - CEA"/>
            <person name="William W."/>
        </authorList>
    </citation>
    <scope>NUCLEOTIDE SEQUENCE</scope>
</reference>
<dbReference type="Proteomes" id="UP001295469">
    <property type="component" value="Chromosome A07"/>
</dbReference>
<organism evidence="1">
    <name type="scientific">Brassica napus</name>
    <name type="common">Rape</name>
    <dbReference type="NCBI Taxonomy" id="3708"/>
    <lineage>
        <taxon>Eukaryota</taxon>
        <taxon>Viridiplantae</taxon>
        <taxon>Streptophyta</taxon>
        <taxon>Embryophyta</taxon>
        <taxon>Tracheophyta</taxon>
        <taxon>Spermatophyta</taxon>
        <taxon>Magnoliopsida</taxon>
        <taxon>eudicotyledons</taxon>
        <taxon>Gunneridae</taxon>
        <taxon>Pentapetalae</taxon>
        <taxon>rosids</taxon>
        <taxon>malvids</taxon>
        <taxon>Brassicales</taxon>
        <taxon>Brassicaceae</taxon>
        <taxon>Brassiceae</taxon>
        <taxon>Brassica</taxon>
    </lineage>
</organism>
<sequence>MLWLFLFAICNLLSYIYMTEDLRFCSCLICSLFLFLLG</sequence>
<gene>
    <name evidence="1" type="ORF">DARMORV10_A07P07170.1</name>
</gene>
<name>A0A816YEY5_BRANA</name>
<protein>
    <submittedName>
        <fullName evidence="1">(rape) hypothetical protein</fullName>
    </submittedName>
</protein>